<evidence type="ECO:0000313" key="9">
    <source>
        <dbReference type="Proteomes" id="UP001290462"/>
    </source>
</evidence>
<evidence type="ECO:0000256" key="6">
    <source>
        <dbReference type="RuleBase" id="RU366058"/>
    </source>
</evidence>
<evidence type="ECO:0000259" key="7">
    <source>
        <dbReference type="Pfam" id="PF09335"/>
    </source>
</evidence>
<accession>A0AAW9JTG6</accession>
<feature type="domain" description="VTT" evidence="7">
    <location>
        <begin position="73"/>
        <end position="187"/>
    </location>
</feature>
<sequence>MKVKIKTLFIVIGIILIGLLGYLLWNKFAPDIEMFFNPDVSKEILMNKVRSHGISTGVLLVLLTSIMCAIPGLPTSIIGVLIGICYGPLVGSMLNIIGNTLGNILSIFLIRKFKFIDKSKTSNHWVKTISRAKHPDIGITFAYMIPVIPSFLVNYTTTIMNVKAKRLIWMVLFGALPSSVLYAFGGDAFFKGNHEKAILLVASVLILILLVFLIEKDAKSDHSKIKK</sequence>
<keyword evidence="4 6" id="KW-1133">Transmembrane helix</keyword>
<feature type="transmembrane region" description="Helical" evidence="6">
    <location>
        <begin position="89"/>
        <end position="110"/>
    </location>
</feature>
<feature type="transmembrane region" description="Helical" evidence="6">
    <location>
        <begin position="58"/>
        <end position="82"/>
    </location>
</feature>
<keyword evidence="2 6" id="KW-1003">Cell membrane</keyword>
<evidence type="ECO:0000256" key="1">
    <source>
        <dbReference type="ARBA" id="ARBA00004651"/>
    </source>
</evidence>
<feature type="transmembrane region" description="Helical" evidence="6">
    <location>
        <begin position="197"/>
        <end position="214"/>
    </location>
</feature>
<dbReference type="GO" id="GO:0005886">
    <property type="term" value="C:plasma membrane"/>
    <property type="evidence" value="ECO:0007669"/>
    <property type="project" value="UniProtKB-SubCell"/>
</dbReference>
<comment type="similarity">
    <text evidence="6">Belongs to the TVP38/TMEM64 family.</text>
</comment>
<dbReference type="AlphaFoldDB" id="A0AAW9JTG6"/>
<feature type="transmembrane region" description="Helical" evidence="6">
    <location>
        <begin position="7"/>
        <end position="25"/>
    </location>
</feature>
<feature type="transmembrane region" description="Helical" evidence="6">
    <location>
        <begin position="167"/>
        <end position="185"/>
    </location>
</feature>
<dbReference type="PANTHER" id="PTHR12677">
    <property type="entry name" value="GOLGI APPARATUS MEMBRANE PROTEIN TVP38-RELATED"/>
    <property type="match status" value="1"/>
</dbReference>
<evidence type="ECO:0000313" key="8">
    <source>
        <dbReference type="EMBL" id="MDZ5757894.1"/>
    </source>
</evidence>
<dbReference type="InterPro" id="IPR032816">
    <property type="entry name" value="VTT_dom"/>
</dbReference>
<proteinExistence type="inferred from homology"/>
<keyword evidence="3 6" id="KW-0812">Transmembrane</keyword>
<gene>
    <name evidence="8" type="ORF">RAK27_04410</name>
</gene>
<dbReference type="InterPro" id="IPR015414">
    <property type="entry name" value="TMEM64"/>
</dbReference>
<dbReference type="PANTHER" id="PTHR12677:SF59">
    <property type="entry name" value="GOLGI APPARATUS MEMBRANE PROTEIN TVP38-RELATED"/>
    <property type="match status" value="1"/>
</dbReference>
<organism evidence="8 9">
    <name type="scientific">Carnobacterium maltaromaticum</name>
    <name type="common">Carnobacterium piscicola</name>
    <dbReference type="NCBI Taxonomy" id="2751"/>
    <lineage>
        <taxon>Bacteria</taxon>
        <taxon>Bacillati</taxon>
        <taxon>Bacillota</taxon>
        <taxon>Bacilli</taxon>
        <taxon>Lactobacillales</taxon>
        <taxon>Carnobacteriaceae</taxon>
        <taxon>Carnobacterium</taxon>
    </lineage>
</organism>
<protein>
    <recommendedName>
        <fullName evidence="6">TVP38/TMEM64 family membrane protein</fullName>
    </recommendedName>
</protein>
<evidence type="ECO:0000256" key="4">
    <source>
        <dbReference type="ARBA" id="ARBA00022989"/>
    </source>
</evidence>
<name>A0AAW9JTG6_CARML</name>
<dbReference type="Pfam" id="PF09335">
    <property type="entry name" value="VTT_dom"/>
    <property type="match status" value="1"/>
</dbReference>
<feature type="transmembrane region" description="Helical" evidence="6">
    <location>
        <begin position="137"/>
        <end position="155"/>
    </location>
</feature>
<reference evidence="8" key="1">
    <citation type="submission" date="2023-08" db="EMBL/GenBank/DDBJ databases">
        <title>Genomic characterization of piscicolin 126 produced by Carnobacterium maltaromaticum CM22 strain isolated from salmon (Salmo salar).</title>
        <authorList>
            <person name="Gonzalez-Gragera E."/>
            <person name="Garcia-Lopez J.D."/>
            <person name="Teso-Perez C."/>
            <person name="Gimenez-Hernandez I."/>
            <person name="Peralta-Sanchez J.M."/>
            <person name="Valdivia E."/>
            <person name="Montalban-Lopez M."/>
            <person name="Martin-Platero A.M."/>
            <person name="Banos A."/>
            <person name="Martinez-Bueno M."/>
        </authorList>
    </citation>
    <scope>NUCLEOTIDE SEQUENCE</scope>
    <source>
        <strain evidence="8">CM22</strain>
    </source>
</reference>
<comment type="caution">
    <text evidence="8">The sequence shown here is derived from an EMBL/GenBank/DDBJ whole genome shotgun (WGS) entry which is preliminary data.</text>
</comment>
<dbReference type="Proteomes" id="UP001290462">
    <property type="component" value="Unassembled WGS sequence"/>
</dbReference>
<comment type="subcellular location">
    <subcellularLocation>
        <location evidence="1 6">Cell membrane</location>
        <topology evidence="1 6">Multi-pass membrane protein</topology>
    </subcellularLocation>
</comment>
<keyword evidence="5 6" id="KW-0472">Membrane</keyword>
<dbReference type="EMBL" id="JAVBVO010000003">
    <property type="protein sequence ID" value="MDZ5757894.1"/>
    <property type="molecule type" value="Genomic_DNA"/>
</dbReference>
<evidence type="ECO:0000256" key="5">
    <source>
        <dbReference type="ARBA" id="ARBA00023136"/>
    </source>
</evidence>
<dbReference type="RefSeq" id="WP_010053852.1">
    <property type="nucleotide sequence ID" value="NZ_BJOJ01000007.1"/>
</dbReference>
<evidence type="ECO:0000256" key="2">
    <source>
        <dbReference type="ARBA" id="ARBA00022475"/>
    </source>
</evidence>
<evidence type="ECO:0000256" key="3">
    <source>
        <dbReference type="ARBA" id="ARBA00022692"/>
    </source>
</evidence>